<evidence type="ECO:0000313" key="7">
    <source>
        <dbReference type="Proteomes" id="UP000473648"/>
    </source>
</evidence>
<protein>
    <submittedName>
        <fullName evidence="6">Aspartate carbamoyltransferase regulatory subunit</fullName>
    </submittedName>
</protein>
<dbReference type="EMBL" id="VOGB01000005">
    <property type="protein sequence ID" value="MQM73481.1"/>
    <property type="molecule type" value="Genomic_DNA"/>
</dbReference>
<dbReference type="GO" id="GO:0009347">
    <property type="term" value="C:aspartate carbamoyltransferase complex"/>
    <property type="evidence" value="ECO:0007669"/>
    <property type="project" value="InterPro"/>
</dbReference>
<sequence>MINVSELKKGIVIDHIEAGHGIHIFKQLHLDELTDPVVLLTNIPSNKTGTKDMIKIETDFKINMNVLGLIDPNVTINFVQQGKVTSKLKLTLPREVVGIMKCKNPRCITNHEPVKDVHFYLVDEAEKIYRCEYCDAYTKFKPEEN</sequence>
<keyword evidence="2" id="KW-0862">Zinc</keyword>
<gene>
    <name evidence="6" type="ORF">FRC53_08740</name>
</gene>
<dbReference type="NCBIfam" id="NF002063">
    <property type="entry name" value="PRK00893.1-3"/>
    <property type="match status" value="1"/>
</dbReference>
<dbReference type="AlphaFoldDB" id="A0A6L5GT78"/>
<dbReference type="InterPro" id="IPR002801">
    <property type="entry name" value="Asp_carbamoylTrfase_reg"/>
</dbReference>
<feature type="domain" description="Aspartate carbamoyltransferase regulatory subunit C-terminal" evidence="5">
    <location>
        <begin position="95"/>
        <end position="139"/>
    </location>
</feature>
<dbReference type="Pfam" id="PF02748">
    <property type="entry name" value="PyrI_C"/>
    <property type="match status" value="1"/>
</dbReference>
<dbReference type="InterPro" id="IPR020545">
    <property type="entry name" value="Asp_carbamoyltransf_reg_N"/>
</dbReference>
<dbReference type="GO" id="GO:0006221">
    <property type="term" value="P:pyrimidine nucleotide biosynthetic process"/>
    <property type="evidence" value="ECO:0007669"/>
    <property type="project" value="UniProtKB-KW"/>
</dbReference>
<organism evidence="6 7">
    <name type="scientific">Candidatus Pseudoramibacter fermentans</name>
    <dbReference type="NCBI Taxonomy" id="2594427"/>
    <lineage>
        <taxon>Bacteria</taxon>
        <taxon>Bacillati</taxon>
        <taxon>Bacillota</taxon>
        <taxon>Clostridia</taxon>
        <taxon>Eubacteriales</taxon>
        <taxon>Eubacteriaceae</taxon>
        <taxon>Pseudoramibacter</taxon>
    </lineage>
</organism>
<dbReference type="SUPFAM" id="SSF54893">
    <property type="entry name" value="Aspartate carbamoyltransferase, Regulatory-chain, N-terminal domain"/>
    <property type="match status" value="1"/>
</dbReference>
<dbReference type="PANTHER" id="PTHR35805:SF1">
    <property type="entry name" value="ASPARTATE CARBAMOYLTRANSFERASE REGULATORY CHAIN"/>
    <property type="match status" value="1"/>
</dbReference>
<dbReference type="GO" id="GO:0046872">
    <property type="term" value="F:metal ion binding"/>
    <property type="evidence" value="ECO:0007669"/>
    <property type="project" value="UniProtKB-KW"/>
</dbReference>
<comment type="caution">
    <text evidence="6">The sequence shown here is derived from an EMBL/GenBank/DDBJ whole genome shotgun (WGS) entry which is preliminary data.</text>
</comment>
<evidence type="ECO:0000256" key="2">
    <source>
        <dbReference type="ARBA" id="ARBA00022833"/>
    </source>
</evidence>
<evidence type="ECO:0000313" key="6">
    <source>
        <dbReference type="EMBL" id="MQM73481.1"/>
    </source>
</evidence>
<keyword evidence="1" id="KW-0479">Metal-binding</keyword>
<dbReference type="InterPro" id="IPR036793">
    <property type="entry name" value="Asp_carbatrfase_reg_N_sf"/>
</dbReference>
<dbReference type="Proteomes" id="UP000473648">
    <property type="component" value="Unassembled WGS sequence"/>
</dbReference>
<accession>A0A6L5GT78</accession>
<dbReference type="InterPro" id="IPR036792">
    <property type="entry name" value="Asp_carbatrfase_reg_C_sf"/>
</dbReference>
<proteinExistence type="predicted"/>
<dbReference type="GO" id="GO:0006207">
    <property type="term" value="P:'de novo' pyrimidine nucleobase biosynthetic process"/>
    <property type="evidence" value="ECO:0007669"/>
    <property type="project" value="InterPro"/>
</dbReference>
<dbReference type="Gene3D" id="3.30.70.140">
    <property type="entry name" value="Aspartate carbamoyltransferase regulatory subunit, N-terminal domain"/>
    <property type="match status" value="1"/>
</dbReference>
<evidence type="ECO:0000259" key="4">
    <source>
        <dbReference type="Pfam" id="PF01948"/>
    </source>
</evidence>
<name>A0A6L5GT78_9FIRM</name>
<reference evidence="6" key="1">
    <citation type="journal article" date="2020" name="Appl. Environ. Microbiol.">
        <title>Medium-Chain Fatty Acid Synthesis by 'Candidatus Weimeria bifida' gen. nov., sp. nov., and 'Candidatus Pseudoramibacter fermentans' sp. nov.</title>
        <authorList>
            <person name="Scarborough M.J."/>
            <person name="Myers K.S."/>
            <person name="Donohue T.J."/>
            <person name="Noguera D.R."/>
        </authorList>
    </citation>
    <scope>NUCLEOTIDE SEQUENCE</scope>
    <source>
        <strain evidence="6">EUB1.1</strain>
    </source>
</reference>
<dbReference type="PANTHER" id="PTHR35805">
    <property type="entry name" value="ASPARTATE CARBAMOYLTRANSFERASE REGULATORY CHAIN"/>
    <property type="match status" value="1"/>
</dbReference>
<dbReference type="Pfam" id="PF01948">
    <property type="entry name" value="PyrI"/>
    <property type="match status" value="1"/>
</dbReference>
<evidence type="ECO:0000259" key="5">
    <source>
        <dbReference type="Pfam" id="PF02748"/>
    </source>
</evidence>
<dbReference type="InterPro" id="IPR020542">
    <property type="entry name" value="Asp_carbamoyltrfase_reg_C"/>
</dbReference>
<keyword evidence="7" id="KW-1185">Reference proteome</keyword>
<keyword evidence="3" id="KW-0665">Pyrimidine biosynthesis</keyword>
<evidence type="ECO:0000256" key="1">
    <source>
        <dbReference type="ARBA" id="ARBA00022723"/>
    </source>
</evidence>
<dbReference type="Gene3D" id="2.30.30.20">
    <property type="entry name" value="Aspartate carbamoyltransferase regulatory subunit, C-terminal domain"/>
    <property type="match status" value="1"/>
</dbReference>
<feature type="domain" description="Aspartate carbamoyltransferase regulatory subunit N-terminal" evidence="4">
    <location>
        <begin position="3"/>
        <end position="90"/>
    </location>
</feature>
<dbReference type="GO" id="GO:0016740">
    <property type="term" value="F:transferase activity"/>
    <property type="evidence" value="ECO:0007669"/>
    <property type="project" value="UniProtKB-KW"/>
</dbReference>
<dbReference type="SUPFAM" id="SSF57825">
    <property type="entry name" value="Aspartate carbamoyltransferase, Regulatory-chain, C-terminal domain"/>
    <property type="match status" value="1"/>
</dbReference>
<evidence type="ECO:0000256" key="3">
    <source>
        <dbReference type="ARBA" id="ARBA00022975"/>
    </source>
</evidence>